<organism evidence="1 2">
    <name type="scientific">Microtetraspora fusca</name>
    <dbReference type="NCBI Taxonomy" id="1997"/>
    <lineage>
        <taxon>Bacteria</taxon>
        <taxon>Bacillati</taxon>
        <taxon>Actinomycetota</taxon>
        <taxon>Actinomycetes</taxon>
        <taxon>Streptosporangiales</taxon>
        <taxon>Streptosporangiaceae</taxon>
        <taxon>Microtetraspora</taxon>
    </lineage>
</organism>
<dbReference type="RefSeq" id="WP_245656456.1">
    <property type="nucleotide sequence ID" value="NZ_BBYK01000079.1"/>
</dbReference>
<comment type="caution">
    <text evidence="1">The sequence shown here is derived from an EMBL/GenBank/DDBJ whole genome shotgun (WGS) entry which is preliminary data.</text>
</comment>
<gene>
    <name evidence="1" type="ORF">ACFY05_30980</name>
</gene>
<proteinExistence type="predicted"/>
<reference evidence="1 2" key="1">
    <citation type="submission" date="2024-10" db="EMBL/GenBank/DDBJ databases">
        <title>The Natural Products Discovery Center: Release of the First 8490 Sequenced Strains for Exploring Actinobacteria Biosynthetic Diversity.</title>
        <authorList>
            <person name="Kalkreuter E."/>
            <person name="Kautsar S.A."/>
            <person name="Yang D."/>
            <person name="Bader C.D."/>
            <person name="Teijaro C.N."/>
            <person name="Fluegel L."/>
            <person name="Davis C.M."/>
            <person name="Simpson J.R."/>
            <person name="Lauterbach L."/>
            <person name="Steele A.D."/>
            <person name="Gui C."/>
            <person name="Meng S."/>
            <person name="Li G."/>
            <person name="Viehrig K."/>
            <person name="Ye F."/>
            <person name="Su P."/>
            <person name="Kiefer A.F."/>
            <person name="Nichols A."/>
            <person name="Cepeda A.J."/>
            <person name="Yan W."/>
            <person name="Fan B."/>
            <person name="Jiang Y."/>
            <person name="Adhikari A."/>
            <person name="Zheng C.-J."/>
            <person name="Schuster L."/>
            <person name="Cowan T.M."/>
            <person name="Smanski M.J."/>
            <person name="Chevrette M.G."/>
            <person name="De Carvalho L.P.S."/>
            <person name="Shen B."/>
        </authorList>
    </citation>
    <scope>NUCLEOTIDE SEQUENCE [LARGE SCALE GENOMIC DNA]</scope>
    <source>
        <strain evidence="1 2">NPDC001281</strain>
    </source>
</reference>
<sequence length="132" mass="14155">MDDTARELRVIGIEECLSEAMTIPGALDAILVDHTSGMAVAAEGVPYPEGSAAGLSEAFRATLDGLALSTPDGTIRIEDVIITTDRAYHLIKPMETMFDGPLLICLRLDPDRANLALALRRLQAISHRLIAS</sequence>
<dbReference type="EMBL" id="JBIAXI010000023">
    <property type="protein sequence ID" value="MFF4777290.1"/>
    <property type="molecule type" value="Genomic_DNA"/>
</dbReference>
<protein>
    <submittedName>
        <fullName evidence="1">Roadblock/LC7 domain-containing protein</fullName>
    </submittedName>
</protein>
<dbReference type="Proteomes" id="UP001602119">
    <property type="component" value="Unassembled WGS sequence"/>
</dbReference>
<evidence type="ECO:0000313" key="2">
    <source>
        <dbReference type="Proteomes" id="UP001602119"/>
    </source>
</evidence>
<evidence type="ECO:0000313" key="1">
    <source>
        <dbReference type="EMBL" id="MFF4777290.1"/>
    </source>
</evidence>
<accession>A0ABW6VD68</accession>
<name>A0ABW6VD68_MICFU</name>
<keyword evidence="2" id="KW-1185">Reference proteome</keyword>